<gene>
    <name evidence="6" type="ORF">EKO04_004203</name>
</gene>
<evidence type="ECO:0000256" key="1">
    <source>
        <dbReference type="ARBA" id="ARBA00004123"/>
    </source>
</evidence>
<dbReference type="Pfam" id="PF04082">
    <property type="entry name" value="Fungal_trans"/>
    <property type="match status" value="1"/>
</dbReference>
<reference evidence="6" key="1">
    <citation type="submission" date="2018-12" db="EMBL/GenBank/DDBJ databases">
        <authorList>
            <person name="Syme R.A."/>
            <person name="Farfan-Caceres L."/>
            <person name="Lichtenzveig J."/>
        </authorList>
    </citation>
    <scope>NUCLEOTIDE SEQUENCE</scope>
    <source>
        <strain evidence="6">Al4</strain>
    </source>
</reference>
<evidence type="ECO:0000256" key="3">
    <source>
        <dbReference type="ARBA" id="ARBA00023125"/>
    </source>
</evidence>
<proteinExistence type="predicted"/>
<dbReference type="PANTHER" id="PTHR46910:SF3">
    <property type="entry name" value="HALOTOLERANCE PROTEIN 9-RELATED"/>
    <property type="match status" value="1"/>
</dbReference>
<dbReference type="GO" id="GO:0006351">
    <property type="term" value="P:DNA-templated transcription"/>
    <property type="evidence" value="ECO:0007669"/>
    <property type="project" value="InterPro"/>
</dbReference>
<evidence type="ECO:0000313" key="7">
    <source>
        <dbReference type="Proteomes" id="UP000651452"/>
    </source>
</evidence>
<evidence type="ECO:0000256" key="4">
    <source>
        <dbReference type="ARBA" id="ARBA00023242"/>
    </source>
</evidence>
<dbReference type="PANTHER" id="PTHR46910">
    <property type="entry name" value="TRANSCRIPTION FACTOR PDR1"/>
    <property type="match status" value="1"/>
</dbReference>
<dbReference type="EMBL" id="RZGK01000007">
    <property type="protein sequence ID" value="KAF9697819.1"/>
    <property type="molecule type" value="Genomic_DNA"/>
</dbReference>
<dbReference type="GO" id="GO:0003700">
    <property type="term" value="F:DNA-binding transcription factor activity"/>
    <property type="evidence" value="ECO:0007669"/>
    <property type="project" value="InterPro"/>
</dbReference>
<dbReference type="OrthoDB" id="103819at2759"/>
<evidence type="ECO:0000313" key="6">
    <source>
        <dbReference type="EMBL" id="KAF9697819.1"/>
    </source>
</evidence>
<dbReference type="Proteomes" id="UP000651452">
    <property type="component" value="Unassembled WGS sequence"/>
</dbReference>
<reference evidence="6" key="2">
    <citation type="submission" date="2020-09" db="EMBL/GenBank/DDBJ databases">
        <title>Reference genome assembly for Australian Ascochyta lentis isolate Al4.</title>
        <authorList>
            <person name="Lee R.C."/>
            <person name="Farfan-Caceres L.M."/>
            <person name="Debler J.W."/>
            <person name="Williams A.H."/>
            <person name="Henares B.M."/>
        </authorList>
    </citation>
    <scope>NUCLEOTIDE SEQUENCE</scope>
    <source>
        <strain evidence="6">Al4</strain>
    </source>
</reference>
<dbReference type="AlphaFoldDB" id="A0A8H7J4P4"/>
<name>A0A8H7J4P4_9PLEO</name>
<comment type="caution">
    <text evidence="6">The sequence shown here is derived from an EMBL/GenBank/DDBJ whole genome shotgun (WGS) entry which is preliminary data.</text>
</comment>
<feature type="domain" description="Xylanolytic transcriptional activator regulatory" evidence="5">
    <location>
        <begin position="78"/>
        <end position="223"/>
    </location>
</feature>
<dbReference type="CDD" id="cd12148">
    <property type="entry name" value="fungal_TF_MHR"/>
    <property type="match status" value="1"/>
</dbReference>
<protein>
    <recommendedName>
        <fullName evidence="5">Xylanolytic transcriptional activator regulatory domain-containing protein</fullName>
    </recommendedName>
</protein>
<evidence type="ECO:0000259" key="5">
    <source>
        <dbReference type="Pfam" id="PF04082"/>
    </source>
</evidence>
<evidence type="ECO:0000256" key="2">
    <source>
        <dbReference type="ARBA" id="ARBA00022723"/>
    </source>
</evidence>
<dbReference type="GO" id="GO:0008270">
    <property type="term" value="F:zinc ion binding"/>
    <property type="evidence" value="ECO:0007669"/>
    <property type="project" value="InterPro"/>
</dbReference>
<comment type="subcellular location">
    <subcellularLocation>
        <location evidence="1">Nucleus</location>
    </subcellularLocation>
</comment>
<keyword evidence="3" id="KW-0238">DNA-binding</keyword>
<dbReference type="InterPro" id="IPR007219">
    <property type="entry name" value="XnlR_reg_dom"/>
</dbReference>
<sequence length="551" mass="61672">MSFVTHLSQTTKHESLVGARGTRVVDILEDITAPSVELLYWMLRELKGSSIGPHVLDYFKHVSPKSLKTMGLALINRTADAETLLLYSICVNSAAFKFINTVLSESESGSIEDGLRDQAHRYLQSVKLAMTRIHLLAAPSLLFLQSLLCSAFIAQGQGDSVHCWAFISAACKTCDDLNLEAQVNACQTETEDDIELYYCYVWCHILDKNYSMMLGRTRCLLNHEGLDAVFSSPLNRSLSALLSTYLLFVPVQAIFILELHPVKISNKKSLLSRVEFMVTDLLERLKRVHARITELHGPSDSWGGLHMGTELTTIQFSYHSLRTSILRSKQICLPAQPYVDQDCLDSARMAMSTLRSIQEAALTLEDIRSHVAYMHWTVLYHPLTPFFVLFCNVVATSDPNDFHTLKRVAEELEGLVHLSTSIAKLQMLFKSFIELCEGLVSAKRQKTSAPSHDAFFQGIRGHRPSFGTPQPGIQVTDSMATAAISDPFTILQSISPPFLTPDPDFTFTAENTPGVMDPGWGLFDVQPTLDWLDADFSFFDNEQYQRGGWQT</sequence>
<accession>A0A8H7J4P4</accession>
<dbReference type="GO" id="GO:0005634">
    <property type="term" value="C:nucleus"/>
    <property type="evidence" value="ECO:0007669"/>
    <property type="project" value="UniProtKB-SubCell"/>
</dbReference>
<keyword evidence="2" id="KW-0479">Metal-binding</keyword>
<dbReference type="GO" id="GO:0003677">
    <property type="term" value="F:DNA binding"/>
    <property type="evidence" value="ECO:0007669"/>
    <property type="project" value="UniProtKB-KW"/>
</dbReference>
<organism evidence="6 7">
    <name type="scientific">Ascochyta lentis</name>
    <dbReference type="NCBI Taxonomy" id="205686"/>
    <lineage>
        <taxon>Eukaryota</taxon>
        <taxon>Fungi</taxon>
        <taxon>Dikarya</taxon>
        <taxon>Ascomycota</taxon>
        <taxon>Pezizomycotina</taxon>
        <taxon>Dothideomycetes</taxon>
        <taxon>Pleosporomycetidae</taxon>
        <taxon>Pleosporales</taxon>
        <taxon>Pleosporineae</taxon>
        <taxon>Didymellaceae</taxon>
        <taxon>Ascochyta</taxon>
    </lineage>
</organism>
<keyword evidence="4" id="KW-0539">Nucleus</keyword>
<keyword evidence="7" id="KW-1185">Reference proteome</keyword>
<dbReference type="InterPro" id="IPR050987">
    <property type="entry name" value="AtrR-like"/>
</dbReference>